<dbReference type="Gene3D" id="2.60.40.1890">
    <property type="entry name" value="PCu(A)C copper chaperone"/>
    <property type="match status" value="1"/>
</dbReference>
<keyword evidence="3" id="KW-1185">Reference proteome</keyword>
<dbReference type="Proteomes" id="UP000316706">
    <property type="component" value="Unassembled WGS sequence"/>
</dbReference>
<dbReference type="PANTHER" id="PTHR36302:SF1">
    <property type="entry name" value="COPPER CHAPERONE PCU(A)C"/>
    <property type="match status" value="1"/>
</dbReference>
<name>A0A543I913_9ACTN</name>
<dbReference type="InterPro" id="IPR058248">
    <property type="entry name" value="Lxx211020-like"/>
</dbReference>
<reference evidence="2 3" key="1">
    <citation type="submission" date="2019-06" db="EMBL/GenBank/DDBJ databases">
        <title>Sequencing the genomes of 1000 actinobacteria strains.</title>
        <authorList>
            <person name="Klenk H.-P."/>
        </authorList>
    </citation>
    <scope>NUCLEOTIDE SEQUENCE [LARGE SCALE GENOMIC DNA]</scope>
    <source>
        <strain evidence="2 3">DSM 45043</strain>
    </source>
</reference>
<dbReference type="AlphaFoldDB" id="A0A543I913"/>
<organism evidence="2 3">
    <name type="scientific">Actinomadura hallensis</name>
    <dbReference type="NCBI Taxonomy" id="337895"/>
    <lineage>
        <taxon>Bacteria</taxon>
        <taxon>Bacillati</taxon>
        <taxon>Actinomycetota</taxon>
        <taxon>Actinomycetes</taxon>
        <taxon>Streptosporangiales</taxon>
        <taxon>Thermomonosporaceae</taxon>
        <taxon>Actinomadura</taxon>
    </lineage>
</organism>
<dbReference type="OrthoDB" id="9796962at2"/>
<dbReference type="InterPro" id="IPR007410">
    <property type="entry name" value="LpqE-like"/>
</dbReference>
<dbReference type="PANTHER" id="PTHR36302">
    <property type="entry name" value="BLR7088 PROTEIN"/>
    <property type="match status" value="1"/>
</dbReference>
<proteinExistence type="predicted"/>
<evidence type="ECO:0000313" key="3">
    <source>
        <dbReference type="Proteomes" id="UP000316706"/>
    </source>
</evidence>
<evidence type="ECO:0000256" key="1">
    <source>
        <dbReference type="SAM" id="SignalP"/>
    </source>
</evidence>
<protein>
    <recommendedName>
        <fullName evidence="4">Copper(I)-binding protein</fullName>
    </recommendedName>
</protein>
<dbReference type="RefSeq" id="WP_141966098.1">
    <property type="nucleotide sequence ID" value="NZ_VFPO01000001.1"/>
</dbReference>
<gene>
    <name evidence="2" type="ORF">FHX41_0634</name>
</gene>
<dbReference type="EMBL" id="VFPO01000001">
    <property type="protein sequence ID" value="TQM67037.1"/>
    <property type="molecule type" value="Genomic_DNA"/>
</dbReference>
<keyword evidence="1" id="KW-0732">Signal</keyword>
<feature type="signal peptide" evidence="1">
    <location>
        <begin position="1"/>
        <end position="20"/>
    </location>
</feature>
<evidence type="ECO:0008006" key="4">
    <source>
        <dbReference type="Google" id="ProtNLM"/>
    </source>
</evidence>
<accession>A0A543I913</accession>
<dbReference type="PROSITE" id="PS51257">
    <property type="entry name" value="PROKAR_LIPOPROTEIN"/>
    <property type="match status" value="1"/>
</dbReference>
<feature type="chain" id="PRO_5039136276" description="Copper(I)-binding protein" evidence="1">
    <location>
        <begin position="21"/>
        <end position="161"/>
    </location>
</feature>
<comment type="caution">
    <text evidence="2">The sequence shown here is derived from an EMBL/GenBank/DDBJ whole genome shotgun (WGS) entry which is preliminary data.</text>
</comment>
<evidence type="ECO:0000313" key="2">
    <source>
        <dbReference type="EMBL" id="TQM67037.1"/>
    </source>
</evidence>
<dbReference type="SUPFAM" id="SSF110087">
    <property type="entry name" value="DR1885-like metal-binding protein"/>
    <property type="match status" value="1"/>
</dbReference>
<sequence length="161" mass="16587">MRRAAAAAALAVVAATAACSASGASSGDAAPDGPRLSVTGAYVPEPPLDDMAAGYFTVANTGSEPDKLTSVTSDIAGDVSMHSTTPEGAMKEEKELPVPAGGKLELRTGGLHLMLMDLKRKPAVGDTVTFTLRFATSEPITVRAPVKPATHRNDHSHRNAH</sequence>
<dbReference type="Pfam" id="PF04314">
    <property type="entry name" value="PCuAC"/>
    <property type="match status" value="1"/>
</dbReference>
<dbReference type="InterPro" id="IPR036182">
    <property type="entry name" value="PCuAC_sf"/>
</dbReference>